<feature type="chain" id="PRO_5046608845" description="Cell envelope biogenesis protein TolA" evidence="2">
    <location>
        <begin position="22"/>
        <end position="82"/>
    </location>
</feature>
<evidence type="ECO:0000313" key="3">
    <source>
        <dbReference type="EMBL" id="BDV35066.1"/>
    </source>
</evidence>
<sequence>MRPIQIFFVLLAATQYVGALAAEEAQPKREPSGADETLSQRLDRQKGVLKPKQDVDPSFVKPAPKMDPRSTPEIKPPSPEAK</sequence>
<dbReference type="EMBL" id="AP027142">
    <property type="protein sequence ID" value="BDV35066.1"/>
    <property type="molecule type" value="Genomic_DNA"/>
</dbReference>
<evidence type="ECO:0008006" key="5">
    <source>
        <dbReference type="Google" id="ProtNLM"/>
    </source>
</evidence>
<gene>
    <name evidence="3" type="ORF">SS37A_25950</name>
</gene>
<proteinExistence type="predicted"/>
<evidence type="ECO:0000313" key="4">
    <source>
        <dbReference type="Proteomes" id="UP001317629"/>
    </source>
</evidence>
<keyword evidence="4" id="KW-1185">Reference proteome</keyword>
<feature type="compositionally biased region" description="Basic and acidic residues" evidence="1">
    <location>
        <begin position="41"/>
        <end position="55"/>
    </location>
</feature>
<feature type="signal peptide" evidence="2">
    <location>
        <begin position="1"/>
        <end position="21"/>
    </location>
</feature>
<keyword evidence="2" id="KW-0732">Signal</keyword>
<reference evidence="3 4" key="1">
    <citation type="journal article" date="2023" name="Int. J. Syst. Evol. Microbiol.">
        <title>Methylocystis iwaonis sp. nov., a type II methane-oxidizing bacterium from surface soil of a rice paddy field in Japan, and emended description of the genus Methylocystis (ex Whittenbury et al. 1970) Bowman et al. 1993.</title>
        <authorList>
            <person name="Kaise H."/>
            <person name="Sawadogo J.B."/>
            <person name="Alam M.S."/>
            <person name="Ueno C."/>
            <person name="Dianou D."/>
            <person name="Shinjo R."/>
            <person name="Asakawa S."/>
        </authorList>
    </citation>
    <scope>NUCLEOTIDE SEQUENCE [LARGE SCALE GENOMIC DNA]</scope>
    <source>
        <strain evidence="3 4">SS37A-Re</strain>
    </source>
</reference>
<evidence type="ECO:0000256" key="1">
    <source>
        <dbReference type="SAM" id="MobiDB-lite"/>
    </source>
</evidence>
<name>A0ABM8EAP8_9HYPH</name>
<dbReference type="Proteomes" id="UP001317629">
    <property type="component" value="Chromosome"/>
</dbReference>
<feature type="region of interest" description="Disordered" evidence="1">
    <location>
        <begin position="22"/>
        <end position="82"/>
    </location>
</feature>
<accession>A0ABM8EAP8</accession>
<evidence type="ECO:0000256" key="2">
    <source>
        <dbReference type="SAM" id="SignalP"/>
    </source>
</evidence>
<organism evidence="3 4">
    <name type="scientific">Methylocystis iwaonis</name>
    <dbReference type="NCBI Taxonomy" id="2885079"/>
    <lineage>
        <taxon>Bacteria</taxon>
        <taxon>Pseudomonadati</taxon>
        <taxon>Pseudomonadota</taxon>
        <taxon>Alphaproteobacteria</taxon>
        <taxon>Hyphomicrobiales</taxon>
        <taxon>Methylocystaceae</taxon>
        <taxon>Methylocystis</taxon>
    </lineage>
</organism>
<protein>
    <recommendedName>
        <fullName evidence="5">Cell envelope biogenesis protein TolA</fullName>
    </recommendedName>
</protein>